<evidence type="ECO:0000256" key="1">
    <source>
        <dbReference type="ARBA" id="ARBA00023267"/>
    </source>
</evidence>
<comment type="caution">
    <text evidence="3">The sequence shown here is derived from an EMBL/GenBank/DDBJ whole genome shotgun (WGS) entry which is preliminary data.</text>
</comment>
<proteinExistence type="predicted"/>
<accession>A0AAE3MD42</accession>
<dbReference type="EMBL" id="JAPDPI010000011">
    <property type="protein sequence ID" value="MCW3805395.1"/>
    <property type="molecule type" value="Genomic_DNA"/>
</dbReference>
<dbReference type="RefSeq" id="WP_301198766.1">
    <property type="nucleotide sequence ID" value="NZ_JAPDPI010000011.1"/>
</dbReference>
<dbReference type="Proteomes" id="UP001207408">
    <property type="component" value="Unassembled WGS sequence"/>
</dbReference>
<dbReference type="Pfam" id="PF00364">
    <property type="entry name" value="Biotin_lipoyl"/>
    <property type="match status" value="1"/>
</dbReference>
<dbReference type="InterPro" id="IPR000089">
    <property type="entry name" value="Biotin_lipoyl"/>
</dbReference>
<dbReference type="PANTHER" id="PTHR45266">
    <property type="entry name" value="OXALOACETATE DECARBOXYLASE ALPHA CHAIN"/>
    <property type="match status" value="1"/>
</dbReference>
<dbReference type="PROSITE" id="PS00188">
    <property type="entry name" value="BIOTIN"/>
    <property type="match status" value="1"/>
</dbReference>
<dbReference type="SUPFAM" id="SSF51230">
    <property type="entry name" value="Single hybrid motif"/>
    <property type="match status" value="1"/>
</dbReference>
<dbReference type="CDD" id="cd06850">
    <property type="entry name" value="biotinyl_domain"/>
    <property type="match status" value="1"/>
</dbReference>
<gene>
    <name evidence="3" type="ORF">OM074_07130</name>
</gene>
<sequence>MKKFEFTIAGNRYNVEIKDFEDSIAQINVNGTAYEVEVHQEVKKSKTPKLVRKPVVREEGEGAVPQKATGAGAIKAPLPGNIFKVNVAVGDTVAHGDVVIVMEAMKMENNVLAVKGGVVKSVKVAVGDSVLQNDILIEFE</sequence>
<organism evidence="3 4">
    <name type="scientific">Plebeiibacterium marinum</name>
    <dbReference type="NCBI Taxonomy" id="2992111"/>
    <lineage>
        <taxon>Bacteria</taxon>
        <taxon>Pseudomonadati</taxon>
        <taxon>Bacteroidota</taxon>
        <taxon>Bacteroidia</taxon>
        <taxon>Marinilabiliales</taxon>
        <taxon>Marinilabiliaceae</taxon>
        <taxon>Plebeiibacterium</taxon>
    </lineage>
</organism>
<evidence type="ECO:0000259" key="2">
    <source>
        <dbReference type="PROSITE" id="PS50968"/>
    </source>
</evidence>
<dbReference type="InterPro" id="IPR050709">
    <property type="entry name" value="Biotin_Carboxyl_Carrier/Decarb"/>
</dbReference>
<dbReference type="PANTHER" id="PTHR45266:SF3">
    <property type="entry name" value="OXALOACETATE DECARBOXYLASE ALPHA CHAIN"/>
    <property type="match status" value="1"/>
</dbReference>
<name>A0AAE3MD42_9BACT</name>
<keyword evidence="4" id="KW-1185">Reference proteome</keyword>
<evidence type="ECO:0000313" key="4">
    <source>
        <dbReference type="Proteomes" id="UP001207408"/>
    </source>
</evidence>
<dbReference type="InterPro" id="IPR011053">
    <property type="entry name" value="Single_hybrid_motif"/>
</dbReference>
<dbReference type="AlphaFoldDB" id="A0AAE3MD42"/>
<keyword evidence="1" id="KW-0092">Biotin</keyword>
<reference evidence="3" key="1">
    <citation type="submission" date="2022-10" db="EMBL/GenBank/DDBJ databases">
        <authorList>
            <person name="Yu W.X."/>
        </authorList>
    </citation>
    <scope>NUCLEOTIDE SEQUENCE</scope>
    <source>
        <strain evidence="3">D04</strain>
    </source>
</reference>
<dbReference type="InterPro" id="IPR001882">
    <property type="entry name" value="Biotin_BS"/>
</dbReference>
<dbReference type="FunFam" id="2.40.50.100:FF:000003">
    <property type="entry name" value="Acetyl-CoA carboxylase biotin carboxyl carrier protein"/>
    <property type="match status" value="1"/>
</dbReference>
<dbReference type="Gene3D" id="2.40.50.100">
    <property type="match status" value="1"/>
</dbReference>
<dbReference type="PROSITE" id="PS50968">
    <property type="entry name" value="BIOTINYL_LIPOYL"/>
    <property type="match status" value="1"/>
</dbReference>
<evidence type="ECO:0000313" key="3">
    <source>
        <dbReference type="EMBL" id="MCW3805395.1"/>
    </source>
</evidence>
<protein>
    <submittedName>
        <fullName evidence="3">Acetyl-CoA carboxylase biotin carboxyl carrier protein subunit</fullName>
    </submittedName>
</protein>
<feature type="domain" description="Lipoyl-binding" evidence="2">
    <location>
        <begin position="63"/>
        <end position="140"/>
    </location>
</feature>